<dbReference type="AlphaFoldDB" id="A0A1I3TFR0"/>
<feature type="transmembrane region" description="Helical" evidence="1">
    <location>
        <begin position="73"/>
        <end position="91"/>
    </location>
</feature>
<accession>A0A1I3TFR0</accession>
<sequence>MSNQGNPQMQGAGQQPQNIHDFCHHNLYQMVQIQMNDGQMHAGILHSFDDEQMYMIMPTNQQQSGNQRNDSRLFFPFFGPFGLFGFPFWGIRRWGPFYPYWW</sequence>
<organism evidence="2 3">
    <name type="scientific">Halobacillus dabanensis</name>
    <dbReference type="NCBI Taxonomy" id="240302"/>
    <lineage>
        <taxon>Bacteria</taxon>
        <taxon>Bacillati</taxon>
        <taxon>Bacillota</taxon>
        <taxon>Bacilli</taxon>
        <taxon>Bacillales</taxon>
        <taxon>Bacillaceae</taxon>
        <taxon>Halobacillus</taxon>
    </lineage>
</organism>
<keyword evidence="1" id="KW-0472">Membrane</keyword>
<name>A0A1I3TFR0_HALDA</name>
<evidence type="ECO:0000313" key="3">
    <source>
        <dbReference type="Proteomes" id="UP000183557"/>
    </source>
</evidence>
<gene>
    <name evidence="2" type="ORF">SAMN04487936_103323</name>
</gene>
<evidence type="ECO:0000313" key="2">
    <source>
        <dbReference type="EMBL" id="SFJ68501.1"/>
    </source>
</evidence>
<dbReference type="OrthoDB" id="2971291at2"/>
<reference evidence="3" key="1">
    <citation type="submission" date="2016-10" db="EMBL/GenBank/DDBJ databases">
        <authorList>
            <person name="Varghese N."/>
            <person name="Submissions S."/>
        </authorList>
    </citation>
    <scope>NUCLEOTIDE SEQUENCE [LARGE SCALE GENOMIC DNA]</scope>
    <source>
        <strain evidence="3">CGMCC 1.3704</strain>
    </source>
</reference>
<dbReference type="RefSeq" id="WP_075035911.1">
    <property type="nucleotide sequence ID" value="NZ_FOSB01000003.1"/>
</dbReference>
<dbReference type="Proteomes" id="UP000183557">
    <property type="component" value="Unassembled WGS sequence"/>
</dbReference>
<protein>
    <submittedName>
        <fullName evidence="2">Uncharacterized protein</fullName>
    </submittedName>
</protein>
<keyword evidence="1" id="KW-0812">Transmembrane</keyword>
<proteinExistence type="predicted"/>
<keyword evidence="1" id="KW-1133">Transmembrane helix</keyword>
<keyword evidence="3" id="KW-1185">Reference proteome</keyword>
<evidence type="ECO:0000256" key="1">
    <source>
        <dbReference type="SAM" id="Phobius"/>
    </source>
</evidence>
<dbReference type="EMBL" id="FOSB01000003">
    <property type="protein sequence ID" value="SFJ68501.1"/>
    <property type="molecule type" value="Genomic_DNA"/>
</dbReference>